<evidence type="ECO:0000313" key="4">
    <source>
        <dbReference type="EMBL" id="MBF6355704.1"/>
    </source>
</evidence>
<name>A0ABS0DB59_9NOCA</name>
<dbReference type="PANTHER" id="PTHR33371">
    <property type="entry name" value="INTERMEMBRANE PHOSPHOLIPID TRANSPORT SYSTEM BINDING PROTEIN MLAD-RELATED"/>
    <property type="match status" value="1"/>
</dbReference>
<keyword evidence="1" id="KW-1133">Transmembrane helix</keyword>
<dbReference type="InterPro" id="IPR003399">
    <property type="entry name" value="Mce/MlaD"/>
</dbReference>
<dbReference type="Pfam" id="PF11887">
    <property type="entry name" value="Mce4_CUP1"/>
    <property type="match status" value="1"/>
</dbReference>
<dbReference type="Proteomes" id="UP000707731">
    <property type="component" value="Unassembled WGS sequence"/>
</dbReference>
<organism evidence="4 5">
    <name type="scientific">Nocardia higoensis</name>
    <dbReference type="NCBI Taxonomy" id="228599"/>
    <lineage>
        <taxon>Bacteria</taxon>
        <taxon>Bacillati</taxon>
        <taxon>Actinomycetota</taxon>
        <taxon>Actinomycetes</taxon>
        <taxon>Mycobacteriales</taxon>
        <taxon>Nocardiaceae</taxon>
        <taxon>Nocardia</taxon>
    </lineage>
</organism>
<proteinExistence type="predicted"/>
<evidence type="ECO:0000259" key="3">
    <source>
        <dbReference type="Pfam" id="PF11887"/>
    </source>
</evidence>
<gene>
    <name evidence="4" type="ORF">IU449_14305</name>
</gene>
<feature type="transmembrane region" description="Helical" evidence="1">
    <location>
        <begin position="20"/>
        <end position="40"/>
    </location>
</feature>
<reference evidence="4 5" key="1">
    <citation type="submission" date="2020-10" db="EMBL/GenBank/DDBJ databases">
        <title>Identification of Nocardia species via Next-generation sequencing and recognition of intraspecies genetic diversity.</title>
        <authorList>
            <person name="Li P."/>
            <person name="Li P."/>
            <person name="Lu B."/>
        </authorList>
    </citation>
    <scope>NUCLEOTIDE SEQUENCE [LARGE SCALE GENOMIC DNA]</scope>
    <source>
        <strain evidence="4 5">BJ06-0143</strain>
    </source>
</reference>
<feature type="domain" description="Mammalian cell entry C-terminal" evidence="3">
    <location>
        <begin position="128"/>
        <end position="310"/>
    </location>
</feature>
<accession>A0ABS0DB59</accession>
<evidence type="ECO:0000313" key="5">
    <source>
        <dbReference type="Proteomes" id="UP000707731"/>
    </source>
</evidence>
<dbReference type="Pfam" id="PF02470">
    <property type="entry name" value="MlaD"/>
    <property type="match status" value="1"/>
</dbReference>
<dbReference type="InterPro" id="IPR005693">
    <property type="entry name" value="Mce"/>
</dbReference>
<evidence type="ECO:0000259" key="2">
    <source>
        <dbReference type="Pfam" id="PF02470"/>
    </source>
</evidence>
<keyword evidence="5" id="KW-1185">Reference proteome</keyword>
<sequence>MRRRITVVLHRPLDEYSKLWLGVVSIAVLIAVVVGTLIVGSLEVGKTRYWAEFTQIAELAPGDKVSLAGVTVGKVESTRLAGDHVLVAMSIDTGTPLGADTEASIKLTTLLGSRYVELRPAGSGEIPDRTIRLADTSVPYDLQDTLEDATGTFAAVDADGLDRTLTTLATQLEGLPALMPQAVANIHTLSTLIADRRDQIGSLLASTREITRVLSDQRASLGTLMSHAAVLLAELAGRRQAIQNLLDSTTTLIDQLHRIVVADRGSLDVLLTDLRAVTQLLSTHDELFRNILQIAPVTVRNLANGFGSENALDAMVPAGPFIDSWMCALSGRASQSKLAEYLKDCR</sequence>
<evidence type="ECO:0000256" key="1">
    <source>
        <dbReference type="SAM" id="Phobius"/>
    </source>
</evidence>
<feature type="domain" description="Mce/MlaD" evidence="2">
    <location>
        <begin position="46"/>
        <end position="120"/>
    </location>
</feature>
<comment type="caution">
    <text evidence="4">The sequence shown here is derived from an EMBL/GenBank/DDBJ whole genome shotgun (WGS) entry which is preliminary data.</text>
</comment>
<dbReference type="PANTHER" id="PTHR33371:SF18">
    <property type="entry name" value="MCE-FAMILY PROTEIN MCE3C"/>
    <property type="match status" value="1"/>
</dbReference>
<dbReference type="InterPro" id="IPR052336">
    <property type="entry name" value="MlaD_Phospholipid_Transporter"/>
</dbReference>
<keyword evidence="1" id="KW-0472">Membrane</keyword>
<keyword evidence="1" id="KW-0812">Transmembrane</keyword>
<protein>
    <submittedName>
        <fullName evidence="4">MCE family protein</fullName>
    </submittedName>
</protein>
<dbReference type="InterPro" id="IPR024516">
    <property type="entry name" value="Mce_C"/>
</dbReference>
<dbReference type="EMBL" id="JADLQN010000002">
    <property type="protein sequence ID" value="MBF6355704.1"/>
    <property type="molecule type" value="Genomic_DNA"/>
</dbReference>
<dbReference type="NCBIfam" id="TIGR00996">
    <property type="entry name" value="Mtu_fam_mce"/>
    <property type="match status" value="1"/>
</dbReference>